<feature type="non-terminal residue" evidence="9">
    <location>
        <position position="1"/>
    </location>
</feature>
<organism evidence="9 10">
    <name type="scientific">Temnothorax longispinosus</name>
    <dbReference type="NCBI Taxonomy" id="300112"/>
    <lineage>
        <taxon>Eukaryota</taxon>
        <taxon>Metazoa</taxon>
        <taxon>Ecdysozoa</taxon>
        <taxon>Arthropoda</taxon>
        <taxon>Hexapoda</taxon>
        <taxon>Insecta</taxon>
        <taxon>Pterygota</taxon>
        <taxon>Neoptera</taxon>
        <taxon>Endopterygota</taxon>
        <taxon>Hymenoptera</taxon>
        <taxon>Apocrita</taxon>
        <taxon>Aculeata</taxon>
        <taxon>Formicoidea</taxon>
        <taxon>Formicidae</taxon>
        <taxon>Myrmicinae</taxon>
        <taxon>Temnothorax</taxon>
    </lineage>
</organism>
<dbReference type="PANTHER" id="PTHR22930:SF289">
    <property type="entry name" value="DDE TNP4 DOMAIN-CONTAINING PROTEIN-RELATED"/>
    <property type="match status" value="1"/>
</dbReference>
<evidence type="ECO:0000256" key="5">
    <source>
        <dbReference type="ARBA" id="ARBA00022723"/>
    </source>
</evidence>
<dbReference type="InterPro" id="IPR027806">
    <property type="entry name" value="HARBI1_dom"/>
</dbReference>
<keyword evidence="6" id="KW-0378">Hydrolase</keyword>
<name>A0A4S2KNP4_9HYME</name>
<comment type="cofactor">
    <cofactor evidence="1">
        <name>a divalent metal cation</name>
        <dbReference type="ChEBI" id="CHEBI:60240"/>
    </cofactor>
</comment>
<evidence type="ECO:0000259" key="8">
    <source>
        <dbReference type="Pfam" id="PF13359"/>
    </source>
</evidence>
<evidence type="ECO:0000256" key="3">
    <source>
        <dbReference type="ARBA" id="ARBA00006958"/>
    </source>
</evidence>
<gene>
    <name evidence="9" type="ORF">DBV15_12510</name>
</gene>
<evidence type="ECO:0000256" key="1">
    <source>
        <dbReference type="ARBA" id="ARBA00001968"/>
    </source>
</evidence>
<feature type="domain" description="DDE Tnp4" evidence="8">
    <location>
        <begin position="73"/>
        <end position="192"/>
    </location>
</feature>
<dbReference type="GO" id="GO:0004518">
    <property type="term" value="F:nuclease activity"/>
    <property type="evidence" value="ECO:0007669"/>
    <property type="project" value="UniProtKB-KW"/>
</dbReference>
<keyword evidence="5" id="KW-0479">Metal-binding</keyword>
<comment type="similarity">
    <text evidence="3">Belongs to the HARBI1 family.</text>
</comment>
<dbReference type="InterPro" id="IPR045249">
    <property type="entry name" value="HARBI1-like"/>
</dbReference>
<accession>A0A4S2KNP4</accession>
<evidence type="ECO:0000256" key="4">
    <source>
        <dbReference type="ARBA" id="ARBA00022722"/>
    </source>
</evidence>
<keyword evidence="7" id="KW-0539">Nucleus</keyword>
<keyword evidence="10" id="KW-1185">Reference proteome</keyword>
<reference evidence="9 10" key="1">
    <citation type="journal article" date="2019" name="Philos. Trans. R. Soc. Lond., B, Biol. Sci.">
        <title>Ant behaviour and brain gene expression of defending hosts depend on the ecological success of the intruding social parasite.</title>
        <authorList>
            <person name="Kaur R."/>
            <person name="Stoldt M."/>
            <person name="Jongepier E."/>
            <person name="Feldmeyer B."/>
            <person name="Menzel F."/>
            <person name="Bornberg-Bauer E."/>
            <person name="Foitzik S."/>
        </authorList>
    </citation>
    <scope>NUCLEOTIDE SEQUENCE [LARGE SCALE GENOMIC DNA]</scope>
    <source>
        <tissue evidence="9">Whole body</tissue>
    </source>
</reference>
<comment type="subcellular location">
    <subcellularLocation>
        <location evidence="2">Nucleus</location>
    </subcellularLocation>
</comment>
<sequence>ALRFYATGNYQAVTGDLRGFSQPTVCRCIKAVSIAFAEKLHEYVQFPKTLEDQRSNIRTFYEIAEFPNVAACIDGTLIKIANPDKEIGEIFRSRKGSFSLNILAAAGPRGEILYIDVRHPGSTHDSTCFDRSALKLFFMENRIKGLLLGDNGYSCQPYLLTPVLRPLNQAERNYNKSHKKTRNLIERTFAVLWNLHIHINCPNKNVFVEVEPENAIYLDADPPRNMNGLDYRLHFIIRHFSR</sequence>
<dbReference type="AlphaFoldDB" id="A0A4S2KNP4"/>
<evidence type="ECO:0000313" key="10">
    <source>
        <dbReference type="Proteomes" id="UP000310200"/>
    </source>
</evidence>
<evidence type="ECO:0000313" key="9">
    <source>
        <dbReference type="EMBL" id="TGZ51401.1"/>
    </source>
</evidence>
<dbReference type="GO" id="GO:0046872">
    <property type="term" value="F:metal ion binding"/>
    <property type="evidence" value="ECO:0007669"/>
    <property type="project" value="UniProtKB-KW"/>
</dbReference>
<evidence type="ECO:0000256" key="6">
    <source>
        <dbReference type="ARBA" id="ARBA00022801"/>
    </source>
</evidence>
<dbReference type="GO" id="GO:0005634">
    <property type="term" value="C:nucleus"/>
    <property type="evidence" value="ECO:0007669"/>
    <property type="project" value="UniProtKB-SubCell"/>
</dbReference>
<evidence type="ECO:0000256" key="7">
    <source>
        <dbReference type="ARBA" id="ARBA00023242"/>
    </source>
</evidence>
<dbReference type="STRING" id="300112.A0A4S2KNP4"/>
<dbReference type="Pfam" id="PF13359">
    <property type="entry name" value="DDE_Tnp_4"/>
    <property type="match status" value="1"/>
</dbReference>
<dbReference type="PANTHER" id="PTHR22930">
    <property type="match status" value="1"/>
</dbReference>
<dbReference type="GO" id="GO:0016787">
    <property type="term" value="F:hydrolase activity"/>
    <property type="evidence" value="ECO:0007669"/>
    <property type="project" value="UniProtKB-KW"/>
</dbReference>
<dbReference type="Proteomes" id="UP000310200">
    <property type="component" value="Unassembled WGS sequence"/>
</dbReference>
<proteinExistence type="inferred from homology"/>
<dbReference type="EMBL" id="QBLH01001682">
    <property type="protein sequence ID" value="TGZ51401.1"/>
    <property type="molecule type" value="Genomic_DNA"/>
</dbReference>
<evidence type="ECO:0000256" key="2">
    <source>
        <dbReference type="ARBA" id="ARBA00004123"/>
    </source>
</evidence>
<comment type="caution">
    <text evidence="9">The sequence shown here is derived from an EMBL/GenBank/DDBJ whole genome shotgun (WGS) entry which is preliminary data.</text>
</comment>
<keyword evidence="4" id="KW-0540">Nuclease</keyword>
<protein>
    <submittedName>
        <fullName evidence="9">Nuclease harbi1</fullName>
    </submittedName>
</protein>